<proteinExistence type="inferred from homology"/>
<dbReference type="InterPro" id="IPR000582">
    <property type="entry name" value="Acyl-CoA-binding_protein"/>
</dbReference>
<dbReference type="GO" id="GO:0006631">
    <property type="term" value="P:fatty acid metabolic process"/>
    <property type="evidence" value="ECO:0007669"/>
    <property type="project" value="TreeGrafter"/>
</dbReference>
<dbReference type="PANTHER" id="PTHR23310:SF105">
    <property type="entry name" value="ACYL-COA-BINDING DOMAIN-CONTAINING PROTEIN 5"/>
    <property type="match status" value="1"/>
</dbReference>
<evidence type="ECO:0000256" key="1">
    <source>
        <dbReference type="ARBA" id="ARBA00005567"/>
    </source>
</evidence>
<name>A0A2P6RP13_ROSCH</name>
<evidence type="ECO:0000256" key="2">
    <source>
        <dbReference type="ARBA" id="ARBA00023121"/>
    </source>
</evidence>
<dbReference type="EMBL" id="PDCK01000040">
    <property type="protein sequence ID" value="PRQ48144.1"/>
    <property type="molecule type" value="Genomic_DNA"/>
</dbReference>
<dbReference type="Gene3D" id="1.20.80.10">
    <property type="match status" value="1"/>
</dbReference>
<gene>
    <name evidence="5" type="ORF">RchiOBHm_Chr2g0107421</name>
</gene>
<comment type="similarity">
    <text evidence="1">Belongs to the ACBP family.</text>
</comment>
<dbReference type="Pfam" id="PF00887">
    <property type="entry name" value="ACBP"/>
    <property type="match status" value="1"/>
</dbReference>
<organism evidence="5 6">
    <name type="scientific">Rosa chinensis</name>
    <name type="common">China rose</name>
    <dbReference type="NCBI Taxonomy" id="74649"/>
    <lineage>
        <taxon>Eukaryota</taxon>
        <taxon>Viridiplantae</taxon>
        <taxon>Streptophyta</taxon>
        <taxon>Embryophyta</taxon>
        <taxon>Tracheophyta</taxon>
        <taxon>Spermatophyta</taxon>
        <taxon>Magnoliopsida</taxon>
        <taxon>eudicotyledons</taxon>
        <taxon>Gunneridae</taxon>
        <taxon>Pentapetalae</taxon>
        <taxon>rosids</taxon>
        <taxon>fabids</taxon>
        <taxon>Rosales</taxon>
        <taxon>Rosaceae</taxon>
        <taxon>Rosoideae</taxon>
        <taxon>Rosoideae incertae sedis</taxon>
        <taxon>Rosa</taxon>
    </lineage>
</organism>
<feature type="chain" id="PRO_5015141974" evidence="3">
    <location>
        <begin position="31"/>
        <end position="508"/>
    </location>
</feature>
<dbReference type="GO" id="GO:0000062">
    <property type="term" value="F:fatty-acyl-CoA binding"/>
    <property type="evidence" value="ECO:0007669"/>
    <property type="project" value="InterPro"/>
</dbReference>
<keyword evidence="3" id="KW-0732">Signal</keyword>
<protein>
    <submittedName>
        <fullName evidence="5">Putative FERM/acyl-CoA-binding protein, 3-helical bundle</fullName>
    </submittedName>
</protein>
<dbReference type="InterPro" id="IPR014352">
    <property type="entry name" value="FERM/acyl-CoA-bd_prot_sf"/>
</dbReference>
<evidence type="ECO:0000256" key="3">
    <source>
        <dbReference type="SAM" id="SignalP"/>
    </source>
</evidence>
<dbReference type="SUPFAM" id="SSF47027">
    <property type="entry name" value="Acyl-CoA binding protein"/>
    <property type="match status" value="1"/>
</dbReference>
<comment type="caution">
    <text evidence="5">The sequence shown here is derived from an EMBL/GenBank/DDBJ whole genome shotgun (WGS) entry which is preliminary data.</text>
</comment>
<feature type="domain" description="ACB" evidence="4">
    <location>
        <begin position="354"/>
        <end position="444"/>
    </location>
</feature>
<dbReference type="InterPro" id="IPR035984">
    <property type="entry name" value="Acyl-CoA-binding_sf"/>
</dbReference>
<keyword evidence="2" id="KW-0446">Lipid-binding</keyword>
<dbReference type="PROSITE" id="PS51228">
    <property type="entry name" value="ACB_2"/>
    <property type="match status" value="1"/>
</dbReference>
<keyword evidence="6" id="KW-1185">Reference proteome</keyword>
<accession>A0A2P6RP13</accession>
<sequence>MDFISDFVLTIALCFLVPFLLCFLLPVIVAVCPSRDDHVGKRRVLYECKPKTHEWESEVGSGFVEKAVEGDEFLGEPKKESLVLEEFVDEGLDENEVLRGDGVGCWKEKSVEEERFDGLCECECVENVFDESSERCEFGGVEFDLGKNEVGVVLGVVCLPEKNVEEEHFDGRVGVCGYVDYLVDESSERHENENGGLEFDLDQAGVVTLPEKNVEQESCDGDGGVCRCGENLVDESSERHEFGEIESDLARNEVRVVCLLEKYVEEECSAGDVGICGCVENSVGASSEKHGFGEIEFGLARIQVGLPESEEINVSKCDGNDGTDEAKNNVVDGEVNEGFFSEDNDWEAIERTELERLFGAAVVFVGSKSNADRVSSLGSDVKMRLDGLHKIATRGPCLERQPMAFKVSARAKWNAWQQLGNMSAEVAMEQYITLLSESVPGWMQDVHGDFANPQVYETVTADLNMLIQNQSEAAGVREEEELKPDAKGLDEIGVGGRNLLSKVFANCS</sequence>
<dbReference type="PANTHER" id="PTHR23310">
    <property type="entry name" value="ACYL-COA-BINDING PROTEIN, ACBP"/>
    <property type="match status" value="1"/>
</dbReference>
<reference evidence="5 6" key="1">
    <citation type="journal article" date="2018" name="Nat. Genet.">
        <title>The Rosa genome provides new insights in the design of modern roses.</title>
        <authorList>
            <person name="Bendahmane M."/>
        </authorList>
    </citation>
    <scope>NUCLEOTIDE SEQUENCE [LARGE SCALE GENOMIC DNA]</scope>
    <source>
        <strain evidence="6">cv. Old Blush</strain>
    </source>
</reference>
<dbReference type="AlphaFoldDB" id="A0A2P6RP13"/>
<evidence type="ECO:0000259" key="4">
    <source>
        <dbReference type="PROSITE" id="PS51228"/>
    </source>
</evidence>
<dbReference type="STRING" id="74649.A0A2P6RP13"/>
<evidence type="ECO:0000313" key="5">
    <source>
        <dbReference type="EMBL" id="PRQ48144.1"/>
    </source>
</evidence>
<feature type="signal peptide" evidence="3">
    <location>
        <begin position="1"/>
        <end position="30"/>
    </location>
</feature>
<dbReference type="Proteomes" id="UP000238479">
    <property type="component" value="Chromosome 2"/>
</dbReference>
<evidence type="ECO:0000313" key="6">
    <source>
        <dbReference type="Proteomes" id="UP000238479"/>
    </source>
</evidence>
<dbReference type="Gramene" id="PRQ48144">
    <property type="protein sequence ID" value="PRQ48144"/>
    <property type="gene ID" value="RchiOBHm_Chr2g0107421"/>
</dbReference>